<dbReference type="Proteomes" id="UP000434957">
    <property type="component" value="Unassembled WGS sequence"/>
</dbReference>
<reference evidence="4 5" key="1">
    <citation type="submission" date="2018-08" db="EMBL/GenBank/DDBJ databases">
        <title>Genomic investigation of the strawberry pathogen Phytophthora fragariae indicates pathogenicity is determined by transcriptional variation in three key races.</title>
        <authorList>
            <person name="Adams T.M."/>
            <person name="Armitage A.D."/>
            <person name="Sobczyk M.K."/>
            <person name="Bates H.J."/>
            <person name="Dunwell J.M."/>
            <person name="Nellist C.F."/>
            <person name="Harrison R.J."/>
        </authorList>
    </citation>
    <scope>NUCLEOTIDE SEQUENCE [LARGE SCALE GENOMIC DNA]</scope>
    <source>
        <strain evidence="4 5">SCRP333</strain>
    </source>
</reference>
<keyword evidence="2" id="KW-1133">Transmembrane helix</keyword>
<evidence type="ECO:0000256" key="3">
    <source>
        <dbReference type="SAM" id="SignalP"/>
    </source>
</evidence>
<organism evidence="4 5">
    <name type="scientific">Phytophthora rubi</name>
    <dbReference type="NCBI Taxonomy" id="129364"/>
    <lineage>
        <taxon>Eukaryota</taxon>
        <taxon>Sar</taxon>
        <taxon>Stramenopiles</taxon>
        <taxon>Oomycota</taxon>
        <taxon>Peronosporomycetes</taxon>
        <taxon>Peronosporales</taxon>
        <taxon>Peronosporaceae</taxon>
        <taxon>Phytophthora</taxon>
    </lineage>
</organism>
<dbReference type="AlphaFoldDB" id="A0A6A4F2R4"/>
<evidence type="ECO:0000256" key="2">
    <source>
        <dbReference type="SAM" id="Phobius"/>
    </source>
</evidence>
<feature type="region of interest" description="Disordered" evidence="1">
    <location>
        <begin position="506"/>
        <end position="533"/>
    </location>
</feature>
<keyword evidence="2" id="KW-0472">Membrane</keyword>
<name>A0A6A4F2R4_9STRA</name>
<gene>
    <name evidence="4" type="ORF">PR003_g14428</name>
</gene>
<evidence type="ECO:0000256" key="1">
    <source>
        <dbReference type="SAM" id="MobiDB-lite"/>
    </source>
</evidence>
<feature type="transmembrane region" description="Helical" evidence="2">
    <location>
        <begin position="470"/>
        <end position="491"/>
    </location>
</feature>
<proteinExistence type="predicted"/>
<comment type="caution">
    <text evidence="4">The sequence shown here is derived from an EMBL/GenBank/DDBJ whole genome shotgun (WGS) entry which is preliminary data.</text>
</comment>
<evidence type="ECO:0000313" key="5">
    <source>
        <dbReference type="Proteomes" id="UP000434957"/>
    </source>
</evidence>
<accession>A0A6A4F2R4</accession>
<feature type="signal peptide" evidence="3">
    <location>
        <begin position="1"/>
        <end position="28"/>
    </location>
</feature>
<keyword evidence="2" id="KW-0812">Transmembrane</keyword>
<dbReference type="EMBL" id="QXFT01000955">
    <property type="protein sequence ID" value="KAE9332614.1"/>
    <property type="molecule type" value="Genomic_DNA"/>
</dbReference>
<feature type="chain" id="PRO_5025613749" evidence="3">
    <location>
        <begin position="29"/>
        <end position="533"/>
    </location>
</feature>
<keyword evidence="3" id="KW-0732">Signal</keyword>
<protein>
    <submittedName>
        <fullName evidence="4">Uncharacterized protein</fullName>
    </submittedName>
</protein>
<evidence type="ECO:0000313" key="4">
    <source>
        <dbReference type="EMBL" id="KAE9332614.1"/>
    </source>
</evidence>
<keyword evidence="5" id="KW-1185">Reference proteome</keyword>
<sequence length="533" mass="54288">MVYSSSGALRSFVAVAALCALLLSGTLAVRAETSGIASASGSIVVESQGDHGLSDGDKGFGITATDELHEILESISASVCTTTVSAGDAAVGINIVTDTTCSNGGTGCIDNICRYCKTTDTIQSAHLNSCPTSTTTATTTTTSTSVSTTTSASTTASKTCAITVSDGDTAVGIGIITDVTCASGGLGCMDSVCRLCKTKLTDQSAHLGSCSDYSSIPTSSPITTAPATATATSSHTVTPTTSPVSTAPAYSIPLDCFRTASSGAKSLGLDIVTDIRCGDGGVGCVDSICRFCKRFETTQSHSYMNCADIPSTDTGADINFKVIAVVDDTQEATSTDMIVAAHEAAEFSSDPEEACANVSLADGQAAGGIGVVLDILHCPEGLASGCIGDSGCRYCMRFPTNISDYLEYCEVVNASDVAYALSGEGITSVDESNSLSVEEGRLLSVEVTDNMKNPHTSDGVKLFEKGTSEYVVGAVVCIGIVIVVGLAAFGIKRTVKTLTRTNNCEVDTSPSDENRPSVLITSNVGEPGTVGDV</sequence>